<organism evidence="2">
    <name type="scientific">hydrothermal vent metagenome</name>
    <dbReference type="NCBI Taxonomy" id="652676"/>
    <lineage>
        <taxon>unclassified sequences</taxon>
        <taxon>metagenomes</taxon>
        <taxon>ecological metagenomes</taxon>
    </lineage>
</organism>
<dbReference type="Pfam" id="PF02482">
    <property type="entry name" value="Ribosomal_S30AE"/>
    <property type="match status" value="1"/>
</dbReference>
<dbReference type="InterPro" id="IPR036567">
    <property type="entry name" value="RHF-like"/>
</dbReference>
<dbReference type="InterPro" id="IPR002059">
    <property type="entry name" value="CSP_DNA-bd"/>
</dbReference>
<dbReference type="PRINTS" id="PR00050">
    <property type="entry name" value="COLDSHOCK"/>
</dbReference>
<accession>A0A3B0W061</accession>
<dbReference type="Gene3D" id="3.30.160.100">
    <property type="entry name" value="Ribosome hibernation promotion factor-like"/>
    <property type="match status" value="1"/>
</dbReference>
<evidence type="ECO:0000313" key="2">
    <source>
        <dbReference type="EMBL" id="VAW37946.1"/>
    </source>
</evidence>
<dbReference type="Pfam" id="PF00313">
    <property type="entry name" value="CSD"/>
    <property type="match status" value="1"/>
</dbReference>
<dbReference type="SUPFAM" id="SSF69754">
    <property type="entry name" value="Ribosome binding protein Y (YfiA homologue)"/>
    <property type="match status" value="1"/>
</dbReference>
<protein>
    <submittedName>
        <fullName evidence="2">Ribosomal arrest protein RaiA / Cold shock protein of CSP family</fullName>
    </submittedName>
</protein>
<dbReference type="SUPFAM" id="SSF50249">
    <property type="entry name" value="Nucleic acid-binding proteins"/>
    <property type="match status" value="1"/>
</dbReference>
<dbReference type="GO" id="GO:0003676">
    <property type="term" value="F:nucleic acid binding"/>
    <property type="evidence" value="ECO:0007669"/>
    <property type="project" value="InterPro"/>
</dbReference>
<proteinExistence type="predicted"/>
<dbReference type="AlphaFoldDB" id="A0A3B0W061"/>
<sequence>MELQVEGRNIEIRKSWQDKINTERERLDRHHPGLVHNLRITIADAKHHKEGGYELQLVASVPNDTVVVKRKGDKIRAMLGDAFDTLGLQLKELQRKRRQTNKVDTTLPSNQEGVIKKIVPYESYGFIATTDGREIYFHENALKDMSIEKINEGDAVKFGEAEGDKGPCATWVRAY</sequence>
<gene>
    <name evidence="2" type="ORF">MNBD_DELTA03-1437</name>
</gene>
<dbReference type="EMBL" id="UOEX01000230">
    <property type="protein sequence ID" value="VAW37946.1"/>
    <property type="molecule type" value="Genomic_DNA"/>
</dbReference>
<dbReference type="Gene3D" id="2.40.50.140">
    <property type="entry name" value="Nucleic acid-binding proteins"/>
    <property type="match status" value="1"/>
</dbReference>
<feature type="domain" description="CSD" evidence="1">
    <location>
        <begin position="110"/>
        <end position="174"/>
    </location>
</feature>
<dbReference type="InterPro" id="IPR003489">
    <property type="entry name" value="RHF/RaiA"/>
</dbReference>
<name>A0A3B0W061_9ZZZZ</name>
<reference evidence="2" key="1">
    <citation type="submission" date="2018-06" db="EMBL/GenBank/DDBJ databases">
        <authorList>
            <person name="Zhirakovskaya E."/>
        </authorList>
    </citation>
    <scope>NUCLEOTIDE SEQUENCE</scope>
</reference>
<evidence type="ECO:0000259" key="1">
    <source>
        <dbReference type="PROSITE" id="PS51857"/>
    </source>
</evidence>
<dbReference type="PROSITE" id="PS51857">
    <property type="entry name" value="CSD_2"/>
    <property type="match status" value="1"/>
</dbReference>
<dbReference type="InterPro" id="IPR012340">
    <property type="entry name" value="NA-bd_OB-fold"/>
</dbReference>